<dbReference type="AlphaFoldDB" id="A0A0F9L1B7"/>
<dbReference type="Gene3D" id="3.60.21.10">
    <property type="match status" value="1"/>
</dbReference>
<dbReference type="InterPro" id="IPR029052">
    <property type="entry name" value="Metallo-depent_PP-like"/>
</dbReference>
<proteinExistence type="predicted"/>
<gene>
    <name evidence="2" type="ORF">LCGC14_1634430</name>
</gene>
<sequence>MKILSVGDIHGKMIWQHIDPTKYDHIYFTGDLYDAFEYTNKEIHTNALELVQWARDAGNVHLCIGNHDAHYFTWHTPVHQDVQGSGYSANQLYKAYNLYQDNKELFRVAYRQGNYLWTHAGLSDNSYNSYFKPYVNDIMASQKFTNLAQVLNYMWDIKHPSIFLIPMSRGGGSLHGSLLWSDIRDTSEDPLEGYHQIVGHSRVLDIVHKQSNDDTSITYIDCLDTRIDKFYEIEI</sequence>
<dbReference type="GO" id="GO:0016787">
    <property type="term" value="F:hydrolase activity"/>
    <property type="evidence" value="ECO:0007669"/>
    <property type="project" value="InterPro"/>
</dbReference>
<protein>
    <recommendedName>
        <fullName evidence="1">Calcineurin-like phosphoesterase domain-containing protein</fullName>
    </recommendedName>
</protein>
<feature type="domain" description="Calcineurin-like phosphoesterase" evidence="1">
    <location>
        <begin position="1"/>
        <end position="134"/>
    </location>
</feature>
<organism evidence="2">
    <name type="scientific">marine sediment metagenome</name>
    <dbReference type="NCBI Taxonomy" id="412755"/>
    <lineage>
        <taxon>unclassified sequences</taxon>
        <taxon>metagenomes</taxon>
        <taxon>ecological metagenomes</taxon>
    </lineage>
</organism>
<name>A0A0F9L1B7_9ZZZZ</name>
<dbReference type="Pfam" id="PF00149">
    <property type="entry name" value="Metallophos"/>
    <property type="match status" value="1"/>
</dbReference>
<accession>A0A0F9L1B7</accession>
<evidence type="ECO:0000259" key="1">
    <source>
        <dbReference type="Pfam" id="PF00149"/>
    </source>
</evidence>
<dbReference type="SUPFAM" id="SSF56300">
    <property type="entry name" value="Metallo-dependent phosphatases"/>
    <property type="match status" value="1"/>
</dbReference>
<dbReference type="InterPro" id="IPR004843">
    <property type="entry name" value="Calcineurin-like_PHP"/>
</dbReference>
<dbReference type="EMBL" id="LAZR01013528">
    <property type="protein sequence ID" value="KKM21535.1"/>
    <property type="molecule type" value="Genomic_DNA"/>
</dbReference>
<comment type="caution">
    <text evidence="2">The sequence shown here is derived from an EMBL/GenBank/DDBJ whole genome shotgun (WGS) entry which is preliminary data.</text>
</comment>
<reference evidence="2" key="1">
    <citation type="journal article" date="2015" name="Nature">
        <title>Complex archaea that bridge the gap between prokaryotes and eukaryotes.</title>
        <authorList>
            <person name="Spang A."/>
            <person name="Saw J.H."/>
            <person name="Jorgensen S.L."/>
            <person name="Zaremba-Niedzwiedzka K."/>
            <person name="Martijn J."/>
            <person name="Lind A.E."/>
            <person name="van Eijk R."/>
            <person name="Schleper C."/>
            <person name="Guy L."/>
            <person name="Ettema T.J."/>
        </authorList>
    </citation>
    <scope>NUCLEOTIDE SEQUENCE</scope>
</reference>
<evidence type="ECO:0000313" key="2">
    <source>
        <dbReference type="EMBL" id="KKM21535.1"/>
    </source>
</evidence>